<feature type="compositionally biased region" description="Basic and acidic residues" evidence="1">
    <location>
        <begin position="115"/>
        <end position="128"/>
    </location>
</feature>
<feature type="compositionally biased region" description="Basic and acidic residues" evidence="1">
    <location>
        <begin position="139"/>
        <end position="153"/>
    </location>
</feature>
<evidence type="ECO:0000313" key="2">
    <source>
        <dbReference type="EMBL" id="CAB5323031.1"/>
    </source>
</evidence>
<protein>
    <submittedName>
        <fullName evidence="2">Uncharacterized protein</fullName>
    </submittedName>
</protein>
<proteinExistence type="predicted"/>
<dbReference type="EMBL" id="CAGKOT010000003">
    <property type="protein sequence ID" value="CAB5323031.1"/>
    <property type="molecule type" value="Genomic_DNA"/>
</dbReference>
<gene>
    <name evidence="2" type="ORF">CHRIB12_LOCUS2354</name>
</gene>
<dbReference type="AlphaFoldDB" id="A0A916DZK9"/>
<feature type="region of interest" description="Disordered" evidence="1">
    <location>
        <begin position="106"/>
        <end position="154"/>
    </location>
</feature>
<evidence type="ECO:0000256" key="1">
    <source>
        <dbReference type="SAM" id="MobiDB-lite"/>
    </source>
</evidence>
<evidence type="ECO:0000313" key="3">
    <source>
        <dbReference type="Proteomes" id="UP000684084"/>
    </source>
</evidence>
<name>A0A916DZK9_9GLOM</name>
<dbReference type="OrthoDB" id="2417204at2759"/>
<organism evidence="2 3">
    <name type="scientific">Rhizophagus irregularis</name>
    <dbReference type="NCBI Taxonomy" id="588596"/>
    <lineage>
        <taxon>Eukaryota</taxon>
        <taxon>Fungi</taxon>
        <taxon>Fungi incertae sedis</taxon>
        <taxon>Mucoromycota</taxon>
        <taxon>Glomeromycotina</taxon>
        <taxon>Glomeromycetes</taxon>
        <taxon>Glomerales</taxon>
        <taxon>Glomeraceae</taxon>
        <taxon>Rhizophagus</taxon>
    </lineage>
</organism>
<feature type="compositionally biased region" description="Basic residues" evidence="1">
    <location>
        <begin position="129"/>
        <end position="138"/>
    </location>
</feature>
<sequence length="220" mass="25530">MSEMSEYYHGYTSICSYIRNRNETCSFHEFIDLYQEMIIHSPPNTDDWSGLETAWEMRFLRSNIINEKGQKSVINNHISGSLKILDATAKYNTNTIVSKVLNPREIDTDASSPNERLKSDEHFMPVREPKRKKQSISKKNKESKEQANSKMDEVDVFFQSPSQTECNDDDNSRKMNVYDYEKYEKSYAKLDDSNKWVLTTAHITAPVTCMSGNICYSVKK</sequence>
<reference evidence="2" key="1">
    <citation type="submission" date="2020-05" db="EMBL/GenBank/DDBJ databases">
        <authorList>
            <person name="Rincon C."/>
            <person name="Sanders R I."/>
            <person name="Robbins C."/>
            <person name="Chaturvedi A."/>
        </authorList>
    </citation>
    <scope>NUCLEOTIDE SEQUENCE</scope>
    <source>
        <strain evidence="2">CHB12</strain>
    </source>
</reference>
<dbReference type="VEuPathDB" id="FungiDB:RhiirFUN_005568"/>
<comment type="caution">
    <text evidence="2">The sequence shown here is derived from an EMBL/GenBank/DDBJ whole genome shotgun (WGS) entry which is preliminary data.</text>
</comment>
<dbReference type="Proteomes" id="UP000684084">
    <property type="component" value="Unassembled WGS sequence"/>
</dbReference>
<accession>A0A916DZK9</accession>